<evidence type="ECO:0000256" key="2">
    <source>
        <dbReference type="ARBA" id="ARBA00022857"/>
    </source>
</evidence>
<evidence type="ECO:0000313" key="5">
    <source>
        <dbReference type="EMBL" id="KAK4503495.1"/>
    </source>
</evidence>
<dbReference type="InterPro" id="IPR051609">
    <property type="entry name" value="NmrA/Isoflavone_reductase-like"/>
</dbReference>
<keyword evidence="2" id="KW-0521">NADP</keyword>
<comment type="similarity">
    <text evidence="1">Belongs to the NmrA-type oxidoreductase family. Isoflavone reductase subfamily.</text>
</comment>
<comment type="caution">
    <text evidence="5">The sequence shown here is derived from an EMBL/GenBank/DDBJ whole genome shotgun (WGS) entry which is preliminary data.</text>
</comment>
<dbReference type="InterPro" id="IPR008030">
    <property type="entry name" value="NmrA-like"/>
</dbReference>
<dbReference type="PANTHER" id="PTHR47706:SF4">
    <property type="entry name" value="NMRA-LIKE DOMAIN-CONTAINING PROTEIN"/>
    <property type="match status" value="1"/>
</dbReference>
<protein>
    <recommendedName>
        <fullName evidence="4">NmrA-like domain-containing protein</fullName>
    </recommendedName>
</protein>
<dbReference type="Gene3D" id="3.90.25.10">
    <property type="entry name" value="UDP-galactose 4-epimerase, domain 1"/>
    <property type="match status" value="1"/>
</dbReference>
<dbReference type="EMBL" id="JAXOVC010000003">
    <property type="protein sequence ID" value="KAK4503495.1"/>
    <property type="molecule type" value="Genomic_DNA"/>
</dbReference>
<sequence>MVNIAIAGGNGLIGRTVHEVLQEEGKHNVFILTRKKSGPSNPDQQTIAVDYQDVETVKTVLEENNIHTVICTFTMEGNALEKSHLSLVEAASRSSTTKRFIPTSWAIMYPKEAASNLPTLKYYFEALDRLEASDLEYTVIINGMFLDYWGLPHIKTHLLPLVMVLDIENRAAAVPGSGDVPVTFTYSYDAAWFVAKLLDLPQWPKESKIVGDTVTWNEFLQMAEEVTGDKFDTTYDSVEKLKRFEVTELPGHAQLYDKYSKKGLQWFLAAFELMTTDETSYVSRDGSLNEVFPELQPLTVREMLTKCWGKKST</sequence>
<evidence type="ECO:0000313" key="6">
    <source>
        <dbReference type="Proteomes" id="UP001305779"/>
    </source>
</evidence>
<feature type="domain" description="NmrA-like" evidence="4">
    <location>
        <begin position="4"/>
        <end position="260"/>
    </location>
</feature>
<dbReference type="InterPro" id="IPR036291">
    <property type="entry name" value="NAD(P)-bd_dom_sf"/>
</dbReference>
<organism evidence="5 6">
    <name type="scientific">Zasmidium cellare</name>
    <name type="common">Wine cellar mold</name>
    <name type="synonym">Racodium cellare</name>
    <dbReference type="NCBI Taxonomy" id="395010"/>
    <lineage>
        <taxon>Eukaryota</taxon>
        <taxon>Fungi</taxon>
        <taxon>Dikarya</taxon>
        <taxon>Ascomycota</taxon>
        <taxon>Pezizomycotina</taxon>
        <taxon>Dothideomycetes</taxon>
        <taxon>Dothideomycetidae</taxon>
        <taxon>Mycosphaerellales</taxon>
        <taxon>Mycosphaerellaceae</taxon>
        <taxon>Zasmidium</taxon>
    </lineage>
</organism>
<dbReference type="Gene3D" id="3.40.50.720">
    <property type="entry name" value="NAD(P)-binding Rossmann-like Domain"/>
    <property type="match status" value="1"/>
</dbReference>
<evidence type="ECO:0000256" key="3">
    <source>
        <dbReference type="ARBA" id="ARBA00023002"/>
    </source>
</evidence>
<evidence type="ECO:0000259" key="4">
    <source>
        <dbReference type="Pfam" id="PF05368"/>
    </source>
</evidence>
<keyword evidence="6" id="KW-1185">Reference proteome</keyword>
<dbReference type="Pfam" id="PF05368">
    <property type="entry name" value="NmrA"/>
    <property type="match status" value="1"/>
</dbReference>
<proteinExistence type="inferred from homology"/>
<dbReference type="SUPFAM" id="SSF51735">
    <property type="entry name" value="NAD(P)-binding Rossmann-fold domains"/>
    <property type="match status" value="1"/>
</dbReference>
<evidence type="ECO:0000256" key="1">
    <source>
        <dbReference type="ARBA" id="ARBA00005725"/>
    </source>
</evidence>
<dbReference type="PANTHER" id="PTHR47706">
    <property type="entry name" value="NMRA-LIKE FAMILY PROTEIN"/>
    <property type="match status" value="1"/>
</dbReference>
<gene>
    <name evidence="5" type="ORF">PRZ48_004410</name>
</gene>
<keyword evidence="3" id="KW-0560">Oxidoreductase</keyword>
<accession>A0ABR0EPQ5</accession>
<reference evidence="5 6" key="1">
    <citation type="journal article" date="2023" name="G3 (Bethesda)">
        <title>A chromosome-level genome assembly of Zasmidium syzygii isolated from banana leaves.</title>
        <authorList>
            <person name="van Westerhoven A.C."/>
            <person name="Mehrabi R."/>
            <person name="Talebi R."/>
            <person name="Steentjes M.B.F."/>
            <person name="Corcolon B."/>
            <person name="Chong P.A."/>
            <person name="Kema G.H.J."/>
            <person name="Seidl M.F."/>
        </authorList>
    </citation>
    <scope>NUCLEOTIDE SEQUENCE [LARGE SCALE GENOMIC DNA]</scope>
    <source>
        <strain evidence="5 6">P124</strain>
    </source>
</reference>
<name>A0ABR0EPQ5_ZASCE</name>
<dbReference type="Proteomes" id="UP001305779">
    <property type="component" value="Unassembled WGS sequence"/>
</dbReference>